<dbReference type="NCBIfam" id="TIGR00635">
    <property type="entry name" value="ruvB"/>
    <property type="match status" value="1"/>
</dbReference>
<evidence type="ECO:0000256" key="1">
    <source>
        <dbReference type="ARBA" id="ARBA00022490"/>
    </source>
</evidence>
<dbReference type="SMART" id="SM00382">
    <property type="entry name" value="AAA"/>
    <property type="match status" value="1"/>
</dbReference>
<dbReference type="Pfam" id="PF17864">
    <property type="entry name" value="AAA_lid_4"/>
    <property type="match status" value="1"/>
</dbReference>
<evidence type="ECO:0000313" key="11">
    <source>
        <dbReference type="EMBL" id="GGM83993.1"/>
    </source>
</evidence>
<organism evidence="11 12">
    <name type="scientific">Terrabacter tumescens</name>
    <dbReference type="NCBI Taxonomy" id="60443"/>
    <lineage>
        <taxon>Bacteria</taxon>
        <taxon>Bacillati</taxon>
        <taxon>Actinomycetota</taxon>
        <taxon>Actinomycetes</taxon>
        <taxon>Micrococcales</taxon>
        <taxon>Intrasporangiaceae</taxon>
        <taxon>Terrabacter</taxon>
    </lineage>
</organism>
<evidence type="ECO:0000256" key="9">
    <source>
        <dbReference type="HAMAP-Rule" id="MF_00016"/>
    </source>
</evidence>
<feature type="region of interest" description="Large ATPase domain (RuvB-L)" evidence="9">
    <location>
        <begin position="24"/>
        <end position="204"/>
    </location>
</feature>
<evidence type="ECO:0000256" key="6">
    <source>
        <dbReference type="ARBA" id="ARBA00023125"/>
    </source>
</evidence>
<dbReference type="Pfam" id="PF05491">
    <property type="entry name" value="WHD_RuvB"/>
    <property type="match status" value="1"/>
</dbReference>
<dbReference type="InterPro" id="IPR003593">
    <property type="entry name" value="AAA+_ATPase"/>
</dbReference>
<dbReference type="Pfam" id="PF05496">
    <property type="entry name" value="RuvB_N"/>
    <property type="match status" value="1"/>
</dbReference>
<feature type="binding site" evidence="9">
    <location>
        <position position="89"/>
    </location>
    <ligand>
        <name>ATP</name>
        <dbReference type="ChEBI" id="CHEBI:30616"/>
    </ligand>
</feature>
<dbReference type="GO" id="GO:0004386">
    <property type="term" value="F:helicase activity"/>
    <property type="evidence" value="ECO:0007669"/>
    <property type="project" value="UniProtKB-KW"/>
</dbReference>
<keyword evidence="1 9" id="KW-0963">Cytoplasm</keyword>
<keyword evidence="8 9" id="KW-0234">DNA repair</keyword>
<comment type="caution">
    <text evidence="9">Lacks conserved residue(s) required for the propagation of feature annotation.</text>
</comment>
<comment type="function">
    <text evidence="9">The RuvA-RuvB-RuvC complex processes Holliday junction (HJ) DNA during genetic recombination and DNA repair, while the RuvA-RuvB complex plays an important role in the rescue of blocked DNA replication forks via replication fork reversal (RFR). RuvA specifically binds to HJ cruciform DNA, conferring on it an open structure. The RuvB hexamer acts as an ATP-dependent pump, pulling dsDNA into and through the RuvAB complex. RuvB forms 2 homohexamers on either side of HJ DNA bound by 1 or 2 RuvA tetramers; 4 subunits per hexamer contact DNA at a time. Coordinated motions by a converter formed by DNA-disengaged RuvB subunits stimulates ATP hydrolysis and nucleotide exchange. Immobilization of the converter enables RuvB to convert the ATP-contained energy into a lever motion, pulling 2 nucleotides of DNA out of the RuvA tetramer per ATP hydrolyzed, thus driving DNA branch migration. The RuvB motors rotate together with the DNA substrate, which together with the progressing nucleotide cycle form the mechanistic basis for DNA recombination by continuous HJ branch migration. Branch migration allows RuvC to scan DNA until it finds its consensus sequence, where it cleaves and resolves cruciform DNA.</text>
</comment>
<dbReference type="RefSeq" id="WP_030146155.1">
    <property type="nucleotide sequence ID" value="NZ_BMNZ01000001.1"/>
</dbReference>
<feature type="binding site" evidence="9">
    <location>
        <position position="85"/>
    </location>
    <ligand>
        <name>ATP</name>
        <dbReference type="ChEBI" id="CHEBI:30616"/>
    </ligand>
</feature>
<dbReference type="SUPFAM" id="SSF46785">
    <property type="entry name" value="Winged helix' DNA-binding domain"/>
    <property type="match status" value="1"/>
</dbReference>
<feature type="binding site" evidence="9">
    <location>
        <position position="43"/>
    </location>
    <ligand>
        <name>ATP</name>
        <dbReference type="ChEBI" id="CHEBI:30616"/>
    </ligand>
</feature>
<keyword evidence="11" id="KW-0347">Helicase</keyword>
<keyword evidence="4 9" id="KW-0378">Hydrolase</keyword>
<dbReference type="Gene3D" id="1.10.8.60">
    <property type="match status" value="1"/>
</dbReference>
<feature type="binding site" evidence="9">
    <location>
        <position position="90"/>
    </location>
    <ligand>
        <name>ATP</name>
        <dbReference type="ChEBI" id="CHEBI:30616"/>
    </ligand>
</feature>
<dbReference type="InterPro" id="IPR004605">
    <property type="entry name" value="DNA_helicase_Holl-junc_RuvB"/>
</dbReference>
<evidence type="ECO:0000256" key="4">
    <source>
        <dbReference type="ARBA" id="ARBA00022801"/>
    </source>
</evidence>
<feature type="binding site" evidence="9">
    <location>
        <position position="88"/>
    </location>
    <ligand>
        <name>ATP</name>
        <dbReference type="ChEBI" id="CHEBI:30616"/>
    </ligand>
</feature>
<name>A0ABQ2HMR0_9MICO</name>
<feature type="binding site" evidence="9">
    <location>
        <position position="44"/>
    </location>
    <ligand>
        <name>ATP</name>
        <dbReference type="ChEBI" id="CHEBI:30616"/>
    </ligand>
</feature>
<gene>
    <name evidence="9 11" type="primary">ruvB</name>
    <name evidence="11" type="ORF">GCM10009721_05890</name>
</gene>
<dbReference type="InterPro" id="IPR008824">
    <property type="entry name" value="RuvB-like_N"/>
</dbReference>
<comment type="similarity">
    <text evidence="9">Belongs to the RuvB family.</text>
</comment>
<dbReference type="InterPro" id="IPR041445">
    <property type="entry name" value="AAA_lid_4"/>
</dbReference>
<dbReference type="Proteomes" id="UP000623461">
    <property type="component" value="Unassembled WGS sequence"/>
</dbReference>
<feature type="binding site" evidence="9">
    <location>
        <position position="241"/>
    </location>
    <ligand>
        <name>ATP</name>
        <dbReference type="ChEBI" id="CHEBI:30616"/>
    </ligand>
</feature>
<evidence type="ECO:0000256" key="7">
    <source>
        <dbReference type="ARBA" id="ARBA00023172"/>
    </source>
</evidence>
<keyword evidence="12" id="KW-1185">Reference proteome</keyword>
<dbReference type="HAMAP" id="MF_00016">
    <property type="entry name" value="DNA_HJ_migration_RuvB"/>
    <property type="match status" value="1"/>
</dbReference>
<dbReference type="EC" id="3.6.4.-" evidence="9"/>
<dbReference type="Gene3D" id="1.10.10.10">
    <property type="entry name" value="Winged helix-like DNA-binding domain superfamily/Winged helix DNA-binding domain"/>
    <property type="match status" value="1"/>
</dbReference>
<dbReference type="PANTHER" id="PTHR42848">
    <property type="match status" value="1"/>
</dbReference>
<accession>A0ABQ2HMR0</accession>
<dbReference type="InterPro" id="IPR036390">
    <property type="entry name" value="WH_DNA-bd_sf"/>
</dbReference>
<comment type="subunit">
    <text evidence="9">Homohexamer. Forms an RuvA(8)-RuvB(12)-Holliday junction (HJ) complex. HJ DNA is sandwiched between 2 RuvA tetramers; dsDNA enters through RuvA and exits via RuvB. An RuvB hexamer assembles on each DNA strand where it exits the tetramer. Each RuvB hexamer is contacted by two RuvA subunits (via domain III) on 2 adjacent RuvB subunits; this complex drives branch migration. In the full resolvosome a probable DNA-RuvA(4)-RuvB(12)-RuvC(2) complex forms which resolves the HJ.</text>
</comment>
<feature type="binding site" evidence="9">
    <location>
        <begin position="151"/>
        <end position="153"/>
    </location>
    <ligand>
        <name>ATP</name>
        <dbReference type="ChEBI" id="CHEBI:30616"/>
    </ligand>
</feature>
<evidence type="ECO:0000256" key="2">
    <source>
        <dbReference type="ARBA" id="ARBA00022741"/>
    </source>
</evidence>
<feature type="region of interest" description="Small ATPAse domain (RuvB-S)" evidence="9">
    <location>
        <begin position="205"/>
        <end position="275"/>
    </location>
</feature>
<evidence type="ECO:0000313" key="12">
    <source>
        <dbReference type="Proteomes" id="UP000623461"/>
    </source>
</evidence>
<dbReference type="EMBL" id="BMNZ01000001">
    <property type="protein sequence ID" value="GGM83993.1"/>
    <property type="molecule type" value="Genomic_DNA"/>
</dbReference>
<feature type="binding site" evidence="9">
    <location>
        <position position="338"/>
    </location>
    <ligand>
        <name>DNA</name>
        <dbReference type="ChEBI" id="CHEBI:16991"/>
    </ligand>
</feature>
<keyword evidence="5 9" id="KW-0067">ATP-binding</keyword>
<evidence type="ECO:0000256" key="3">
    <source>
        <dbReference type="ARBA" id="ARBA00022763"/>
    </source>
</evidence>
<evidence type="ECO:0000259" key="10">
    <source>
        <dbReference type="SMART" id="SM00382"/>
    </source>
</evidence>
<protein>
    <recommendedName>
        <fullName evidence="9">Holliday junction branch migration complex subunit RuvB</fullName>
        <ecNumber evidence="9">3.6.4.-</ecNumber>
    </recommendedName>
</protein>
<comment type="subcellular location">
    <subcellularLocation>
        <location evidence="9">Cytoplasm</location>
    </subcellularLocation>
</comment>
<evidence type="ECO:0000256" key="5">
    <source>
        <dbReference type="ARBA" id="ARBA00022840"/>
    </source>
</evidence>
<reference evidence="12" key="1">
    <citation type="journal article" date="2019" name="Int. J. Syst. Evol. Microbiol.">
        <title>The Global Catalogue of Microorganisms (GCM) 10K type strain sequencing project: providing services to taxonomists for standard genome sequencing and annotation.</title>
        <authorList>
            <consortium name="The Broad Institute Genomics Platform"/>
            <consortium name="The Broad Institute Genome Sequencing Center for Infectious Disease"/>
            <person name="Wu L."/>
            <person name="Ma J."/>
        </authorList>
    </citation>
    <scope>NUCLEOTIDE SEQUENCE [LARGE SCALE GENOMIC DNA]</scope>
    <source>
        <strain evidence="12">JCM 1365</strain>
    </source>
</reference>
<keyword evidence="3 9" id="KW-0227">DNA damage</keyword>
<dbReference type="Gene3D" id="3.40.50.300">
    <property type="entry name" value="P-loop containing nucleotide triphosphate hydrolases"/>
    <property type="match status" value="1"/>
</dbReference>
<dbReference type="PANTHER" id="PTHR42848:SF1">
    <property type="entry name" value="HOLLIDAY JUNCTION BRANCH MIGRATION COMPLEX SUBUNIT RUVB"/>
    <property type="match status" value="1"/>
</dbReference>
<feature type="domain" description="AAA+ ATPase" evidence="10">
    <location>
        <begin position="74"/>
        <end position="207"/>
    </location>
</feature>
<keyword evidence="6 9" id="KW-0238">DNA-binding</keyword>
<feature type="binding site" evidence="9">
    <location>
        <position position="204"/>
    </location>
    <ligand>
        <name>ATP</name>
        <dbReference type="ChEBI" id="CHEBI:30616"/>
    </ligand>
</feature>
<dbReference type="CDD" id="cd00009">
    <property type="entry name" value="AAA"/>
    <property type="match status" value="1"/>
</dbReference>
<feature type="binding site" evidence="9">
    <location>
        <position position="194"/>
    </location>
    <ligand>
        <name>ATP</name>
        <dbReference type="ChEBI" id="CHEBI:30616"/>
    </ligand>
</feature>
<dbReference type="NCBIfam" id="NF000868">
    <property type="entry name" value="PRK00080.1"/>
    <property type="match status" value="1"/>
</dbReference>
<dbReference type="SUPFAM" id="SSF52540">
    <property type="entry name" value="P-loop containing nucleoside triphosphate hydrolases"/>
    <property type="match status" value="1"/>
</dbReference>
<sequence length="376" mass="40845">MSVDRSWELEQAPDVWDDGSFDATARIVDAAGDTDERQVEAALRPKRLEDFPGQTRVRDQLGLVLKAAKRRGTPPDHVLLSGPPGLGKTTLAMIVAGELEQPIRITSGPAIQHAGDLASVLSSLAEGEVLFLDEIHRMSRSAEEMLYLAMEDFRVDVIIGKGPGATAIPLELPPFTVVGATTRAGLLPAPLRDRFGFTGHLDYYAAADLVTILHRSARLLGLDADDDGIREIALRSRGTPRIANRLLRRVRDWAQVHGEDRVTHTAARQALELFDVDERGLDRLDRAVLEALCRRFNGGPVGLSTLAVAVGEEPDTVETVAEPYLVREGFMVRTPRGRAASGLAWEHLGLTPPLDSQALWTATLPIDEAGGARFDG</sequence>
<dbReference type="InterPro" id="IPR027417">
    <property type="entry name" value="P-loop_NTPase"/>
</dbReference>
<feature type="binding site" evidence="9">
    <location>
        <position position="333"/>
    </location>
    <ligand>
        <name>DNA</name>
        <dbReference type="ChEBI" id="CHEBI:16991"/>
    </ligand>
</feature>
<evidence type="ECO:0000256" key="8">
    <source>
        <dbReference type="ARBA" id="ARBA00023204"/>
    </source>
</evidence>
<comment type="caution">
    <text evidence="11">The sequence shown here is derived from an EMBL/GenBank/DDBJ whole genome shotgun (WGS) entry which is preliminary data.</text>
</comment>
<feature type="region of interest" description="Head domain (RuvB-H)" evidence="9">
    <location>
        <begin position="278"/>
        <end position="376"/>
    </location>
</feature>
<comment type="catalytic activity">
    <reaction evidence="9">
        <text>ATP + H2O = ADP + phosphate + H(+)</text>
        <dbReference type="Rhea" id="RHEA:13065"/>
        <dbReference type="ChEBI" id="CHEBI:15377"/>
        <dbReference type="ChEBI" id="CHEBI:15378"/>
        <dbReference type="ChEBI" id="CHEBI:30616"/>
        <dbReference type="ChEBI" id="CHEBI:43474"/>
        <dbReference type="ChEBI" id="CHEBI:456216"/>
    </reaction>
</comment>
<dbReference type="InterPro" id="IPR008823">
    <property type="entry name" value="RuvB_wg_C"/>
</dbReference>
<keyword evidence="2 9" id="KW-0547">Nucleotide-binding</keyword>
<proteinExistence type="inferred from homology"/>
<comment type="domain">
    <text evidence="9">Has 3 domains, the large (RuvB-L) and small ATPase (RuvB-S) domains and the C-terminal head (RuvB-H) domain. The head domain binds DNA, while the ATPase domains jointly bind ATP, ADP or are empty depending on the state of the subunit in the translocation cycle. During a single DNA translocation step the structure of each domain remains the same, but their relative positions change.</text>
</comment>
<feature type="binding site" evidence="9">
    <location>
        <position position="89"/>
    </location>
    <ligand>
        <name>Mg(2+)</name>
        <dbReference type="ChEBI" id="CHEBI:18420"/>
    </ligand>
</feature>
<keyword evidence="7 9" id="KW-0233">DNA recombination</keyword>
<dbReference type="InterPro" id="IPR036388">
    <property type="entry name" value="WH-like_DNA-bd_sf"/>
</dbReference>